<dbReference type="SUPFAM" id="SSF54534">
    <property type="entry name" value="FKBP-like"/>
    <property type="match status" value="1"/>
</dbReference>
<evidence type="ECO:0000313" key="10">
    <source>
        <dbReference type="EMBL" id="EQD40286.1"/>
    </source>
</evidence>
<evidence type="ECO:0000256" key="6">
    <source>
        <dbReference type="ARBA" id="ARBA00023110"/>
    </source>
</evidence>
<keyword evidence="7" id="KW-0143">Chaperone</keyword>
<evidence type="ECO:0000256" key="1">
    <source>
        <dbReference type="ARBA" id="ARBA00000971"/>
    </source>
</evidence>
<evidence type="ECO:0000256" key="2">
    <source>
        <dbReference type="ARBA" id="ARBA00004496"/>
    </source>
</evidence>
<proteinExistence type="inferred from homology"/>
<feature type="non-terminal residue" evidence="10">
    <location>
        <position position="1"/>
    </location>
</feature>
<keyword evidence="6" id="KW-0697">Rotamase</keyword>
<sequence>VSVDYVGTFTNGTVFSSNFNSTPLNFTAGSNQLIPGFSNAVIGMHVGQTKNISLPPKDAYGYPNSSKVITVPISDFGNRTVKPNTVVTSASGQQGIIESVNSTSVVINLNSPLAGKTLDFEIKLLAVKK</sequence>
<name>T0YXC5_9ZZZZ</name>
<accession>T0YXC5</accession>
<reference evidence="10" key="2">
    <citation type="journal article" date="2014" name="ISME J.">
        <title>Microbial stratification in low pH oxic and suboxic macroscopic growths along an acid mine drainage.</title>
        <authorList>
            <person name="Mendez-Garcia C."/>
            <person name="Mesa V."/>
            <person name="Sprenger R.R."/>
            <person name="Richter M."/>
            <person name="Diez M.S."/>
            <person name="Solano J."/>
            <person name="Bargiela R."/>
            <person name="Golyshina O.V."/>
            <person name="Manteca A."/>
            <person name="Ramos J.L."/>
            <person name="Gallego J.R."/>
            <person name="Llorente I."/>
            <person name="Martins Dos Santos V.A."/>
            <person name="Jensen O.N."/>
            <person name="Pelaez A.I."/>
            <person name="Sanchez J."/>
            <person name="Ferrer M."/>
        </authorList>
    </citation>
    <scope>NUCLEOTIDE SEQUENCE</scope>
</reference>
<dbReference type="GO" id="GO:0005737">
    <property type="term" value="C:cytoplasm"/>
    <property type="evidence" value="ECO:0007669"/>
    <property type="project" value="UniProtKB-SubCell"/>
</dbReference>
<dbReference type="Gene3D" id="3.10.50.40">
    <property type="match status" value="1"/>
</dbReference>
<dbReference type="PANTHER" id="PTHR47861:SF3">
    <property type="entry name" value="FKBP-TYPE PEPTIDYL-PROLYL CIS-TRANS ISOMERASE SLYD"/>
    <property type="match status" value="1"/>
</dbReference>
<evidence type="ECO:0000256" key="4">
    <source>
        <dbReference type="ARBA" id="ARBA00013194"/>
    </source>
</evidence>
<comment type="caution">
    <text evidence="10">The sequence shown here is derived from an EMBL/GenBank/DDBJ whole genome shotgun (WGS) entry which is preliminary data.</text>
</comment>
<dbReference type="PROSITE" id="PS50059">
    <property type="entry name" value="FKBP_PPIASE"/>
    <property type="match status" value="1"/>
</dbReference>
<keyword evidence="8 10" id="KW-0413">Isomerase</keyword>
<reference evidence="10" key="1">
    <citation type="submission" date="2013-08" db="EMBL/GenBank/DDBJ databases">
        <authorList>
            <person name="Mendez C."/>
            <person name="Richter M."/>
            <person name="Ferrer M."/>
            <person name="Sanchez J."/>
        </authorList>
    </citation>
    <scope>NUCLEOTIDE SEQUENCE</scope>
</reference>
<dbReference type="GO" id="GO:0003755">
    <property type="term" value="F:peptidyl-prolyl cis-trans isomerase activity"/>
    <property type="evidence" value="ECO:0007669"/>
    <property type="project" value="UniProtKB-KW"/>
</dbReference>
<evidence type="ECO:0000256" key="3">
    <source>
        <dbReference type="ARBA" id="ARBA00006577"/>
    </source>
</evidence>
<keyword evidence="5" id="KW-0963">Cytoplasm</keyword>
<comment type="similarity">
    <text evidence="3">Belongs to the FKBP-type PPIase family.</text>
</comment>
<gene>
    <name evidence="10" type="ORF">B2A_11077</name>
</gene>
<dbReference type="EMBL" id="AUZZ01007993">
    <property type="protein sequence ID" value="EQD40286.1"/>
    <property type="molecule type" value="Genomic_DNA"/>
</dbReference>
<organism evidence="10">
    <name type="scientific">mine drainage metagenome</name>
    <dbReference type="NCBI Taxonomy" id="410659"/>
    <lineage>
        <taxon>unclassified sequences</taxon>
        <taxon>metagenomes</taxon>
        <taxon>ecological metagenomes</taxon>
    </lineage>
</organism>
<dbReference type="GO" id="GO:0042026">
    <property type="term" value="P:protein refolding"/>
    <property type="evidence" value="ECO:0007669"/>
    <property type="project" value="UniProtKB-ARBA"/>
</dbReference>
<comment type="subcellular location">
    <subcellularLocation>
        <location evidence="2">Cytoplasm</location>
    </subcellularLocation>
</comment>
<evidence type="ECO:0000256" key="5">
    <source>
        <dbReference type="ARBA" id="ARBA00022490"/>
    </source>
</evidence>
<evidence type="ECO:0000256" key="8">
    <source>
        <dbReference type="ARBA" id="ARBA00023235"/>
    </source>
</evidence>
<dbReference type="PANTHER" id="PTHR47861">
    <property type="entry name" value="FKBP-TYPE PEPTIDYL-PROLYL CIS-TRANS ISOMERASE SLYD"/>
    <property type="match status" value="1"/>
</dbReference>
<dbReference type="AlphaFoldDB" id="T0YXC5"/>
<dbReference type="InterPro" id="IPR001179">
    <property type="entry name" value="PPIase_FKBP_dom"/>
</dbReference>
<dbReference type="Pfam" id="PF00254">
    <property type="entry name" value="FKBP_C"/>
    <property type="match status" value="1"/>
</dbReference>
<feature type="domain" description="PPIase FKBP-type" evidence="9">
    <location>
        <begin position="1"/>
        <end position="72"/>
    </location>
</feature>
<evidence type="ECO:0000256" key="7">
    <source>
        <dbReference type="ARBA" id="ARBA00023186"/>
    </source>
</evidence>
<dbReference type="EC" id="5.2.1.8" evidence="4"/>
<dbReference type="InterPro" id="IPR046357">
    <property type="entry name" value="PPIase_dom_sf"/>
</dbReference>
<comment type="catalytic activity">
    <reaction evidence="1">
        <text>[protein]-peptidylproline (omega=180) = [protein]-peptidylproline (omega=0)</text>
        <dbReference type="Rhea" id="RHEA:16237"/>
        <dbReference type="Rhea" id="RHEA-COMP:10747"/>
        <dbReference type="Rhea" id="RHEA-COMP:10748"/>
        <dbReference type="ChEBI" id="CHEBI:83833"/>
        <dbReference type="ChEBI" id="CHEBI:83834"/>
        <dbReference type="EC" id="5.2.1.8"/>
    </reaction>
</comment>
<protein>
    <recommendedName>
        <fullName evidence="4">peptidylprolyl isomerase</fullName>
        <ecNumber evidence="4">5.2.1.8</ecNumber>
    </recommendedName>
</protein>
<evidence type="ECO:0000259" key="9">
    <source>
        <dbReference type="PROSITE" id="PS50059"/>
    </source>
</evidence>